<evidence type="ECO:0000256" key="1">
    <source>
        <dbReference type="ARBA" id="ARBA00022741"/>
    </source>
</evidence>
<reference evidence="6 7" key="1">
    <citation type="submission" date="2011-04" db="EMBL/GenBank/DDBJ databases">
        <authorList>
            <person name="Rasko D."/>
            <person name="Redman J."/>
            <person name="Daugherty S.C."/>
            <person name="Tallon L."/>
            <person name="Sadzewicz L."/>
            <person name="Jones K."/>
            <person name="Santana-Cruz I."/>
            <person name="Liu X."/>
        </authorList>
    </citation>
    <scope>NUCLEOTIDE SEQUENCE [LARGE SCALE GENOMIC DNA]</scope>
    <source>
        <strain evidence="6 7">K-227</strain>
    </source>
</reference>
<dbReference type="PANTHER" id="PTHR35372:SF2">
    <property type="entry name" value="SF3 HELICASE DOMAIN-CONTAINING PROTEIN"/>
    <property type="match status" value="1"/>
</dbReference>
<dbReference type="InterPro" id="IPR036388">
    <property type="entry name" value="WH-like_DNA-bd_sf"/>
</dbReference>
<dbReference type="GO" id="GO:0005524">
    <property type="term" value="F:ATP binding"/>
    <property type="evidence" value="ECO:0007669"/>
    <property type="project" value="UniProtKB-KW"/>
</dbReference>
<evidence type="ECO:0000313" key="6">
    <source>
        <dbReference type="EMBL" id="EGK39102.1"/>
    </source>
</evidence>
<dbReference type="InterPro" id="IPR014015">
    <property type="entry name" value="Helicase_SF3_DNA-vir"/>
</dbReference>
<dbReference type="PANTHER" id="PTHR35372">
    <property type="entry name" value="ATP BINDING PROTEIN-RELATED"/>
    <property type="match status" value="1"/>
</dbReference>
<dbReference type="InterPro" id="IPR027417">
    <property type="entry name" value="P-loop_NTPase"/>
</dbReference>
<dbReference type="InterPro" id="IPR051620">
    <property type="entry name" value="ORF904-like_C"/>
</dbReference>
<dbReference type="SUPFAM" id="SSF46785">
    <property type="entry name" value="Winged helix' DNA-binding domain"/>
    <property type="match status" value="1"/>
</dbReference>
<dbReference type="SMART" id="SM00885">
    <property type="entry name" value="D5_N"/>
    <property type="match status" value="1"/>
</dbReference>
<dbReference type="Pfam" id="PF19263">
    <property type="entry name" value="DUF5906"/>
    <property type="match status" value="1"/>
</dbReference>
<accession>F5NT39</accession>
<evidence type="ECO:0000256" key="4">
    <source>
        <dbReference type="ARBA" id="ARBA00022840"/>
    </source>
</evidence>
<evidence type="ECO:0000256" key="2">
    <source>
        <dbReference type="ARBA" id="ARBA00022801"/>
    </source>
</evidence>
<proteinExistence type="predicted"/>
<dbReference type="PATRIC" id="fig|766147.3.peg.1274"/>
<keyword evidence="1" id="KW-0547">Nucleotide-binding</keyword>
<dbReference type="Gene3D" id="1.10.10.10">
    <property type="entry name" value="Winged helix-like DNA-binding domain superfamily/Winged helix DNA-binding domain"/>
    <property type="match status" value="1"/>
</dbReference>
<dbReference type="Pfam" id="PF08706">
    <property type="entry name" value="D5_N"/>
    <property type="match status" value="1"/>
</dbReference>
<keyword evidence="4" id="KW-0067">ATP-binding</keyword>
<dbReference type="AlphaFoldDB" id="F5NT39"/>
<dbReference type="NCBIfam" id="TIGR01613">
    <property type="entry name" value="primase_Cterm"/>
    <property type="match status" value="1"/>
</dbReference>
<dbReference type="Pfam" id="PF03288">
    <property type="entry name" value="Pox_D5"/>
    <property type="match status" value="1"/>
</dbReference>
<gene>
    <name evidence="6" type="ORF">SFK227_1309</name>
</gene>
<dbReference type="InterPro" id="IPR014818">
    <property type="entry name" value="Phage/plasmid_primase_P4_C"/>
</dbReference>
<protein>
    <submittedName>
        <fullName evidence="6">Phage/plasmid primase</fullName>
    </submittedName>
</protein>
<organism evidence="6 7">
    <name type="scientific">Shigella flexneri K-227</name>
    <dbReference type="NCBI Taxonomy" id="766147"/>
    <lineage>
        <taxon>Bacteria</taxon>
        <taxon>Pseudomonadati</taxon>
        <taxon>Pseudomonadota</taxon>
        <taxon>Gammaproteobacteria</taxon>
        <taxon>Enterobacterales</taxon>
        <taxon>Enterobacteriaceae</taxon>
        <taxon>Shigella</taxon>
    </lineage>
</organism>
<feature type="domain" description="SF3 helicase" evidence="5">
    <location>
        <begin position="286"/>
        <end position="442"/>
    </location>
</feature>
<dbReference type="PROSITE" id="PS51206">
    <property type="entry name" value="SF3_HELICASE_1"/>
    <property type="match status" value="1"/>
</dbReference>
<dbReference type="GO" id="GO:0016787">
    <property type="term" value="F:hydrolase activity"/>
    <property type="evidence" value="ECO:0007669"/>
    <property type="project" value="UniProtKB-KW"/>
</dbReference>
<dbReference type="InterPro" id="IPR004968">
    <property type="entry name" value="DNA_primase/NTPase_C"/>
</dbReference>
<dbReference type="GO" id="GO:0004386">
    <property type="term" value="F:helicase activity"/>
    <property type="evidence" value="ECO:0007669"/>
    <property type="project" value="UniProtKB-KW"/>
</dbReference>
<keyword evidence="2" id="KW-0378">Hydrolase</keyword>
<dbReference type="InterPro" id="IPR036390">
    <property type="entry name" value="WH_DNA-bd_sf"/>
</dbReference>
<evidence type="ECO:0000259" key="5">
    <source>
        <dbReference type="PROSITE" id="PS51206"/>
    </source>
</evidence>
<keyword evidence="3" id="KW-0347">Helicase</keyword>
<sequence length="583" mass="64823">MKLAPNVKKQPRGIKHKDTEVIIFAGSDAWSHAKQWQEQDGPASGDNVPPVWLGPNQLAELDALKIVPDGKKRVRLYQAGELDLVETKKIGQKLAAADIQDANFYPEGMHVQKCENWRRYLNAERENIAAGLTMPEQKNTQLAQMADSERAQLLAERFDGVCVHQESEIVHVWRGGVWCPVSTMELSREMVAIYSEHRATFSKRVINNAVEALKVIAEPMGEPSGDLLPFANGALDLKTGEFSPHTPENWITTHNGIEYTPPAPGENIRDNALNFHKWLEHAAGKDQRNKMMRICAALYMIMANRYDWQMFIEATGDGGSGKSTFTHIASLLAGKQNTVSAEMTSLDDAGGRAQVVGSRLIVLADQPKYTGEGTGIKKITGGDPVEINPKYEKRFTAVIRAVVLATNNNPMIFTERAGGVARRRVIFRFDNIVSEAEKDRELPEKIAAEIPVIIRRLLANFTDSEKARALLLEQRDGDEALAIKQQTDPVIEFCQFLNFLEEARGLMMGGGGDSVKYTTRNSLYRVYLAFMAYAGRSKPLNVNDFGKAMKPAAKVYGHEYITRKVKGVTQTNAITTDECDAFL</sequence>
<dbReference type="InterPro" id="IPR045455">
    <property type="entry name" value="NrS-1_pol-like_helicase"/>
</dbReference>
<dbReference type="Gene3D" id="3.40.50.300">
    <property type="entry name" value="P-loop containing nucleotide triphosphate hydrolases"/>
    <property type="match status" value="1"/>
</dbReference>
<dbReference type="InterPro" id="IPR006500">
    <property type="entry name" value="Helicase_put_C_phage/plasmid"/>
</dbReference>
<dbReference type="EMBL" id="AFGY01000011">
    <property type="protein sequence ID" value="EGK39102.1"/>
    <property type="molecule type" value="Genomic_DNA"/>
</dbReference>
<dbReference type="SUPFAM" id="SSF52540">
    <property type="entry name" value="P-loop containing nucleoside triphosphate hydrolases"/>
    <property type="match status" value="1"/>
</dbReference>
<name>F5NT39_SHIFL</name>
<evidence type="ECO:0000313" key="7">
    <source>
        <dbReference type="Proteomes" id="UP000004520"/>
    </source>
</evidence>
<evidence type="ECO:0000256" key="3">
    <source>
        <dbReference type="ARBA" id="ARBA00022806"/>
    </source>
</evidence>
<comment type="caution">
    <text evidence="6">The sequence shown here is derived from an EMBL/GenBank/DDBJ whole genome shotgun (WGS) entry which is preliminary data.</text>
</comment>
<dbReference type="Proteomes" id="UP000004520">
    <property type="component" value="Unassembled WGS sequence"/>
</dbReference>